<dbReference type="GO" id="GO:0022857">
    <property type="term" value="F:transmembrane transporter activity"/>
    <property type="evidence" value="ECO:0007669"/>
    <property type="project" value="InterPro"/>
</dbReference>
<protein>
    <submittedName>
        <fullName evidence="10">Branched-chain amino acid ABC transporter permease</fullName>
    </submittedName>
</protein>
<name>A0A8J3IIE1_9CHLR</name>
<evidence type="ECO:0000256" key="5">
    <source>
        <dbReference type="ARBA" id="ARBA00022970"/>
    </source>
</evidence>
<evidence type="ECO:0000256" key="7">
    <source>
        <dbReference type="ARBA" id="ARBA00023136"/>
    </source>
</evidence>
<evidence type="ECO:0000256" key="1">
    <source>
        <dbReference type="ARBA" id="ARBA00004651"/>
    </source>
</evidence>
<dbReference type="Pfam" id="PF02653">
    <property type="entry name" value="BPD_transp_2"/>
    <property type="match status" value="1"/>
</dbReference>
<dbReference type="RefSeq" id="WP_236064843.1">
    <property type="nucleotide sequence ID" value="NZ_BNJK01000001.1"/>
</dbReference>
<feature type="transmembrane region" description="Helical" evidence="9">
    <location>
        <begin position="137"/>
        <end position="161"/>
    </location>
</feature>
<keyword evidence="5" id="KW-0029">Amino-acid transport</keyword>
<evidence type="ECO:0000256" key="6">
    <source>
        <dbReference type="ARBA" id="ARBA00022989"/>
    </source>
</evidence>
<dbReference type="InterPro" id="IPR001851">
    <property type="entry name" value="ABC_transp_permease"/>
</dbReference>
<evidence type="ECO:0000313" key="11">
    <source>
        <dbReference type="Proteomes" id="UP000597444"/>
    </source>
</evidence>
<feature type="transmembrane region" description="Helical" evidence="9">
    <location>
        <begin position="95"/>
        <end position="116"/>
    </location>
</feature>
<evidence type="ECO:0000256" key="2">
    <source>
        <dbReference type="ARBA" id="ARBA00022448"/>
    </source>
</evidence>
<feature type="transmembrane region" description="Helical" evidence="9">
    <location>
        <begin position="192"/>
        <end position="215"/>
    </location>
</feature>
<keyword evidence="11" id="KW-1185">Reference proteome</keyword>
<dbReference type="Proteomes" id="UP000597444">
    <property type="component" value="Unassembled WGS sequence"/>
</dbReference>
<accession>A0A8J3IIE1</accession>
<evidence type="ECO:0000256" key="4">
    <source>
        <dbReference type="ARBA" id="ARBA00022692"/>
    </source>
</evidence>
<evidence type="ECO:0000313" key="10">
    <source>
        <dbReference type="EMBL" id="GHO91335.1"/>
    </source>
</evidence>
<keyword evidence="7 9" id="KW-0472">Membrane</keyword>
<proteinExistence type="inferred from homology"/>
<dbReference type="PANTHER" id="PTHR11795:SF445">
    <property type="entry name" value="AMINO ACID ABC TRANSPORTER PERMEASE PROTEIN"/>
    <property type="match status" value="1"/>
</dbReference>
<feature type="transmembrane region" description="Helical" evidence="9">
    <location>
        <begin position="29"/>
        <end position="49"/>
    </location>
</feature>
<gene>
    <name evidence="10" type="ORF">KSF_013830</name>
</gene>
<keyword evidence="3" id="KW-1003">Cell membrane</keyword>
<feature type="transmembrane region" description="Helical" evidence="9">
    <location>
        <begin position="61"/>
        <end position="83"/>
    </location>
</feature>
<keyword evidence="6 9" id="KW-1133">Transmembrane helix</keyword>
<evidence type="ECO:0000256" key="3">
    <source>
        <dbReference type="ARBA" id="ARBA00022475"/>
    </source>
</evidence>
<reference evidence="10" key="1">
    <citation type="submission" date="2020-10" db="EMBL/GenBank/DDBJ databases">
        <title>Taxonomic study of unclassified bacteria belonging to the class Ktedonobacteria.</title>
        <authorList>
            <person name="Yabe S."/>
            <person name="Wang C.M."/>
            <person name="Zheng Y."/>
            <person name="Sakai Y."/>
            <person name="Cavaletti L."/>
            <person name="Monciardini P."/>
            <person name="Donadio S."/>
        </authorList>
    </citation>
    <scope>NUCLEOTIDE SEQUENCE</scope>
    <source>
        <strain evidence="10">ID150040</strain>
    </source>
</reference>
<comment type="similarity">
    <text evidence="8">Belongs to the binding-protein-dependent transport system permease family. LivHM subfamily.</text>
</comment>
<dbReference type="InterPro" id="IPR052157">
    <property type="entry name" value="BCAA_transport_permease"/>
</dbReference>
<dbReference type="GO" id="GO:0005886">
    <property type="term" value="C:plasma membrane"/>
    <property type="evidence" value="ECO:0007669"/>
    <property type="project" value="UniProtKB-SubCell"/>
</dbReference>
<comment type="caution">
    <text evidence="10">The sequence shown here is derived from an EMBL/GenBank/DDBJ whole genome shotgun (WGS) entry which is preliminary data.</text>
</comment>
<dbReference type="CDD" id="cd06582">
    <property type="entry name" value="TM_PBP1_LivH_like"/>
    <property type="match status" value="1"/>
</dbReference>
<evidence type="ECO:0000256" key="9">
    <source>
        <dbReference type="SAM" id="Phobius"/>
    </source>
</evidence>
<dbReference type="AlphaFoldDB" id="A0A8J3IIE1"/>
<keyword evidence="4 9" id="KW-0812">Transmembrane</keyword>
<dbReference type="EMBL" id="BNJK01000001">
    <property type="protein sequence ID" value="GHO91335.1"/>
    <property type="molecule type" value="Genomic_DNA"/>
</dbReference>
<sequence>MSLFFDALLSGILAGGVYALMASGLTLIFGVLDIVNVAHGIMVVLGAYLSYALSQYFHIDIFLSLLLTMPLMFLLGIAIEWAFVRRLKHNQSRVMLSVLVMFAVALIIEGFLNIAFTPNQISLHASYVDASFAVAGFYLPYVQVFAFLLCSVLLFALYVLVYRTEFGYSLRASMQNRTAAALIGIDVEKVSMITFGVGVALAAAGGVAYGATTVFNAASSYNLVSQLLVIIVLGGMGSLRGAFFASLIMMIVSDVTAAFWGAQWANTVFFVLLVVLLVFRPQGLFGLSGGRSQ</sequence>
<dbReference type="GO" id="GO:0006865">
    <property type="term" value="P:amino acid transport"/>
    <property type="evidence" value="ECO:0007669"/>
    <property type="project" value="UniProtKB-KW"/>
</dbReference>
<comment type="subcellular location">
    <subcellularLocation>
        <location evidence="1">Cell membrane</location>
        <topology evidence="1">Multi-pass membrane protein</topology>
    </subcellularLocation>
</comment>
<organism evidence="10 11">
    <name type="scientific">Reticulibacter mediterranei</name>
    <dbReference type="NCBI Taxonomy" id="2778369"/>
    <lineage>
        <taxon>Bacteria</taxon>
        <taxon>Bacillati</taxon>
        <taxon>Chloroflexota</taxon>
        <taxon>Ktedonobacteria</taxon>
        <taxon>Ktedonobacterales</taxon>
        <taxon>Reticulibacteraceae</taxon>
        <taxon>Reticulibacter</taxon>
    </lineage>
</organism>
<keyword evidence="2" id="KW-0813">Transport</keyword>
<feature type="transmembrane region" description="Helical" evidence="9">
    <location>
        <begin position="227"/>
        <end position="252"/>
    </location>
</feature>
<feature type="transmembrane region" description="Helical" evidence="9">
    <location>
        <begin position="258"/>
        <end position="279"/>
    </location>
</feature>
<dbReference type="PANTHER" id="PTHR11795">
    <property type="entry name" value="BRANCHED-CHAIN AMINO ACID TRANSPORT SYSTEM PERMEASE PROTEIN LIVH"/>
    <property type="match status" value="1"/>
</dbReference>
<evidence type="ECO:0000256" key="8">
    <source>
        <dbReference type="ARBA" id="ARBA00037998"/>
    </source>
</evidence>